<evidence type="ECO:0000313" key="10">
    <source>
        <dbReference type="EMBL" id="KAK3243695.1"/>
    </source>
</evidence>
<dbReference type="GO" id="GO:0003978">
    <property type="term" value="F:UDP-glucose 4-epimerase activity"/>
    <property type="evidence" value="ECO:0007669"/>
    <property type="project" value="UniProtKB-UniRule"/>
</dbReference>
<dbReference type="Gene3D" id="3.90.25.10">
    <property type="entry name" value="UDP-galactose 4-epimerase, domain 1"/>
    <property type="match status" value="1"/>
</dbReference>
<proteinExistence type="inferred from homology"/>
<dbReference type="Proteomes" id="UP001190700">
    <property type="component" value="Unassembled WGS sequence"/>
</dbReference>
<gene>
    <name evidence="10" type="ORF">CYMTET_46665</name>
</gene>
<comment type="catalytic activity">
    <reaction evidence="1">
        <text>UDP-alpha-D-glucose = UDP-alpha-D-galactose</text>
        <dbReference type="Rhea" id="RHEA:22168"/>
        <dbReference type="ChEBI" id="CHEBI:58885"/>
        <dbReference type="ChEBI" id="CHEBI:66914"/>
        <dbReference type="EC" id="5.1.3.2"/>
    </reaction>
</comment>
<dbReference type="PANTHER" id="PTHR43725">
    <property type="entry name" value="UDP-GLUCOSE 4-EPIMERASE"/>
    <property type="match status" value="1"/>
</dbReference>
<evidence type="ECO:0000256" key="8">
    <source>
        <dbReference type="RuleBase" id="RU366046"/>
    </source>
</evidence>
<dbReference type="NCBIfam" id="TIGR01179">
    <property type="entry name" value="galE"/>
    <property type="match status" value="1"/>
</dbReference>
<evidence type="ECO:0000313" key="11">
    <source>
        <dbReference type="Proteomes" id="UP001190700"/>
    </source>
</evidence>
<comment type="caution">
    <text evidence="10">The sequence shown here is derived from an EMBL/GenBank/DDBJ whole genome shotgun (WGS) entry which is preliminary data.</text>
</comment>
<evidence type="ECO:0000256" key="3">
    <source>
        <dbReference type="ARBA" id="ARBA00004947"/>
    </source>
</evidence>
<sequence>MAKDRIARLTMKKIIWYNVDLLDYRSLELVFQRHKFAAVIHFAALKAVGESVEQPVKYYDHNLRSSLNVLKAMQVHGCRRFVFSSSATVYGIPKSVPLVETVTVGDLGDVGTRAGAKSIATNPYGQTKVFNERILEDLAEDSSWDIISLRYFNPVGAHPSGCLGEDPNGIPNNLMPFLLKVAKGEYANVKVFGNDYPTKDGTGVRDYIHVVDLAQGHTLAVDSMLARKSGEGGGYRVYNLGSGVGYSVMEMIKAMETASGQSISVELAPRRAGDIAECYADASKALIELGFRTNKTLQQMCDDSWRFVQGQCTYP</sequence>
<reference evidence="10 11" key="1">
    <citation type="journal article" date="2015" name="Genome Biol. Evol.">
        <title>Comparative Genomics of a Bacterivorous Green Alga Reveals Evolutionary Causalities and Consequences of Phago-Mixotrophic Mode of Nutrition.</title>
        <authorList>
            <person name="Burns J.A."/>
            <person name="Paasch A."/>
            <person name="Narechania A."/>
            <person name="Kim E."/>
        </authorList>
    </citation>
    <scope>NUCLEOTIDE SEQUENCE [LARGE SCALE GENOMIC DNA]</scope>
    <source>
        <strain evidence="10 11">PLY_AMNH</strain>
    </source>
</reference>
<comment type="cofactor">
    <cofactor evidence="2 8">
        <name>NAD(+)</name>
        <dbReference type="ChEBI" id="CHEBI:57540"/>
    </cofactor>
</comment>
<organism evidence="10 11">
    <name type="scientific">Cymbomonas tetramitiformis</name>
    <dbReference type="NCBI Taxonomy" id="36881"/>
    <lineage>
        <taxon>Eukaryota</taxon>
        <taxon>Viridiplantae</taxon>
        <taxon>Chlorophyta</taxon>
        <taxon>Pyramimonadophyceae</taxon>
        <taxon>Pyramimonadales</taxon>
        <taxon>Pyramimonadaceae</taxon>
        <taxon>Cymbomonas</taxon>
    </lineage>
</organism>
<dbReference type="AlphaFoldDB" id="A0AAE0BXM4"/>
<comment type="similarity">
    <text evidence="4 8">Belongs to the NAD(P)-dependent epimerase/dehydratase family.</text>
</comment>
<accession>A0AAE0BXM4</accession>
<evidence type="ECO:0000256" key="4">
    <source>
        <dbReference type="ARBA" id="ARBA00007637"/>
    </source>
</evidence>
<comment type="pathway">
    <text evidence="3 8">Carbohydrate metabolism; galactose metabolism.</text>
</comment>
<dbReference type="EC" id="5.1.3.-" evidence="8"/>
<evidence type="ECO:0000256" key="2">
    <source>
        <dbReference type="ARBA" id="ARBA00001911"/>
    </source>
</evidence>
<keyword evidence="8" id="KW-0119">Carbohydrate metabolism</keyword>
<evidence type="ECO:0000256" key="6">
    <source>
        <dbReference type="ARBA" id="ARBA00023027"/>
    </source>
</evidence>
<dbReference type="InterPro" id="IPR036291">
    <property type="entry name" value="NAD(P)-bd_dom_sf"/>
</dbReference>
<dbReference type="CDD" id="cd05247">
    <property type="entry name" value="UDP_G4E_1_SDR_e"/>
    <property type="match status" value="1"/>
</dbReference>
<dbReference type="Gene3D" id="3.40.50.720">
    <property type="entry name" value="NAD(P)-binding Rossmann-like Domain"/>
    <property type="match status" value="1"/>
</dbReference>
<dbReference type="SUPFAM" id="SSF51735">
    <property type="entry name" value="NAD(P)-binding Rossmann-fold domains"/>
    <property type="match status" value="1"/>
</dbReference>
<evidence type="ECO:0000259" key="9">
    <source>
        <dbReference type="Pfam" id="PF16363"/>
    </source>
</evidence>
<protein>
    <recommendedName>
        <fullName evidence="5 8">UDP-glucose 4-epimerase</fullName>
        <ecNumber evidence="8">5.1.3.-</ecNumber>
    </recommendedName>
</protein>
<dbReference type="PANTHER" id="PTHR43725:SF47">
    <property type="entry name" value="UDP-GLUCOSE 4-EPIMERASE"/>
    <property type="match status" value="1"/>
</dbReference>
<feature type="domain" description="NAD(P)-binding" evidence="9">
    <location>
        <begin position="12"/>
        <end position="303"/>
    </location>
</feature>
<dbReference type="EMBL" id="LGRX02032701">
    <property type="protein sequence ID" value="KAK3243695.1"/>
    <property type="molecule type" value="Genomic_DNA"/>
</dbReference>
<dbReference type="InterPro" id="IPR005886">
    <property type="entry name" value="UDP_G4E"/>
</dbReference>
<evidence type="ECO:0000256" key="5">
    <source>
        <dbReference type="ARBA" id="ARBA00013189"/>
    </source>
</evidence>
<dbReference type="GO" id="GO:0006012">
    <property type="term" value="P:galactose metabolic process"/>
    <property type="evidence" value="ECO:0007669"/>
    <property type="project" value="InterPro"/>
</dbReference>
<name>A0AAE0BXM4_9CHLO</name>
<dbReference type="GO" id="GO:0005829">
    <property type="term" value="C:cytosol"/>
    <property type="evidence" value="ECO:0007669"/>
    <property type="project" value="TreeGrafter"/>
</dbReference>
<evidence type="ECO:0000256" key="1">
    <source>
        <dbReference type="ARBA" id="ARBA00000083"/>
    </source>
</evidence>
<dbReference type="Pfam" id="PF16363">
    <property type="entry name" value="GDP_Man_Dehyd"/>
    <property type="match status" value="1"/>
</dbReference>
<evidence type="ECO:0000256" key="7">
    <source>
        <dbReference type="ARBA" id="ARBA00023235"/>
    </source>
</evidence>
<dbReference type="InterPro" id="IPR016040">
    <property type="entry name" value="NAD(P)-bd_dom"/>
</dbReference>
<keyword evidence="11" id="KW-1185">Reference proteome</keyword>
<keyword evidence="6 8" id="KW-0520">NAD</keyword>
<keyword evidence="7 8" id="KW-0413">Isomerase</keyword>